<dbReference type="GO" id="GO:0005524">
    <property type="term" value="F:ATP binding"/>
    <property type="evidence" value="ECO:0007669"/>
    <property type="project" value="UniProtKB-KW"/>
</dbReference>
<accession>A0A5C6BGT0</accession>
<keyword evidence="4 6" id="KW-0067">ATP-binding</keyword>
<dbReference type="PROSITE" id="PS50893">
    <property type="entry name" value="ABC_TRANSPORTER_2"/>
    <property type="match status" value="1"/>
</dbReference>
<dbReference type="SUPFAM" id="SSF52540">
    <property type="entry name" value="P-loop containing nucleoside triphosphate hydrolases"/>
    <property type="match status" value="1"/>
</dbReference>
<dbReference type="InterPro" id="IPR027417">
    <property type="entry name" value="P-loop_NTPase"/>
</dbReference>
<dbReference type="PROSITE" id="PS00211">
    <property type="entry name" value="ABC_TRANSPORTER_1"/>
    <property type="match status" value="1"/>
</dbReference>
<evidence type="ECO:0000256" key="2">
    <source>
        <dbReference type="ARBA" id="ARBA00022448"/>
    </source>
</evidence>
<dbReference type="InterPro" id="IPR015860">
    <property type="entry name" value="ABC_transpr_TagH-like"/>
</dbReference>
<comment type="caution">
    <text evidence="6">The sequence shown here is derived from an EMBL/GenBank/DDBJ whole genome shotgun (WGS) entry which is preliminary data.</text>
</comment>
<reference evidence="6 7" key="1">
    <citation type="submission" date="2019-02" db="EMBL/GenBank/DDBJ databases">
        <title>Deep-cultivation of Planctomycetes and their phenomic and genomic characterization uncovers novel biology.</title>
        <authorList>
            <person name="Wiegand S."/>
            <person name="Jogler M."/>
            <person name="Boedeker C."/>
            <person name="Pinto D."/>
            <person name="Vollmers J."/>
            <person name="Rivas-Marin E."/>
            <person name="Kohn T."/>
            <person name="Peeters S.H."/>
            <person name="Heuer A."/>
            <person name="Rast P."/>
            <person name="Oberbeckmann S."/>
            <person name="Bunk B."/>
            <person name="Jeske O."/>
            <person name="Meyerdierks A."/>
            <person name="Storesund J.E."/>
            <person name="Kallscheuer N."/>
            <person name="Luecker S."/>
            <person name="Lage O.M."/>
            <person name="Pohl T."/>
            <person name="Merkel B.J."/>
            <person name="Hornburger P."/>
            <person name="Mueller R.-W."/>
            <person name="Bruemmer F."/>
            <person name="Labrenz M."/>
            <person name="Spormann A.M."/>
            <person name="Op Den Camp H."/>
            <person name="Overmann J."/>
            <person name="Amann R."/>
            <person name="Jetten M.S.M."/>
            <person name="Mascher T."/>
            <person name="Medema M.H."/>
            <person name="Devos D.P."/>
            <person name="Kaster A.-K."/>
            <person name="Ovreas L."/>
            <person name="Rohde M."/>
            <person name="Galperin M.Y."/>
            <person name="Jogler C."/>
        </authorList>
    </citation>
    <scope>NUCLEOTIDE SEQUENCE [LARGE SCALE GENOMIC DNA]</scope>
    <source>
        <strain evidence="6 7">CA54</strain>
    </source>
</reference>
<name>A0A5C6BGT0_9PLAN</name>
<keyword evidence="7" id="KW-1185">Reference proteome</keyword>
<dbReference type="Gene3D" id="3.40.50.300">
    <property type="entry name" value="P-loop containing nucleotide triphosphate hydrolases"/>
    <property type="match status" value="1"/>
</dbReference>
<evidence type="ECO:0000256" key="1">
    <source>
        <dbReference type="ARBA" id="ARBA00005417"/>
    </source>
</evidence>
<dbReference type="SMART" id="SM00382">
    <property type="entry name" value="AAA"/>
    <property type="match status" value="1"/>
</dbReference>
<protein>
    <submittedName>
        <fullName evidence="6">Teichoic acids export ATP-binding protein TagH</fullName>
    </submittedName>
</protein>
<keyword evidence="2" id="KW-0813">Transport</keyword>
<feature type="domain" description="ABC transporter" evidence="5">
    <location>
        <begin position="30"/>
        <end position="258"/>
    </location>
</feature>
<dbReference type="PANTHER" id="PTHR46743:SF2">
    <property type="entry name" value="TEICHOIC ACIDS EXPORT ATP-BINDING PROTEIN TAGH"/>
    <property type="match status" value="1"/>
</dbReference>
<organism evidence="6 7">
    <name type="scientific">Symmachiella macrocystis</name>
    <dbReference type="NCBI Taxonomy" id="2527985"/>
    <lineage>
        <taxon>Bacteria</taxon>
        <taxon>Pseudomonadati</taxon>
        <taxon>Planctomycetota</taxon>
        <taxon>Planctomycetia</taxon>
        <taxon>Planctomycetales</taxon>
        <taxon>Planctomycetaceae</taxon>
        <taxon>Symmachiella</taxon>
    </lineage>
</organism>
<gene>
    <name evidence="6" type="primary">tagH_1</name>
    <name evidence="6" type="ORF">CA54_01800</name>
</gene>
<sequence length="270" mass="29804">MIHLKDVGVRCGRTAHRDRNFNRLLKRTAGRLRNVFAKQPVEIASSMTSEFWSLRDVSFDIGQGESVGIVGTNGAGKSTLLRVVGGIYRPTTGQVTVNGKITPLLALQHGFNSELTGMENLRMAGILLGLEPEQLEELIPSIIEFTELGNFIDKPVRTYSSGMLARLGFAVSTAVVPDVLILDEVMGVGDGAFRERCKERLVTLIAEARILLLCSHNMNYLKERCERVIWMNRGQVELDGPVDTVLERYQEFLSQGGNRTAATTKLKQAG</sequence>
<proteinExistence type="inferred from homology"/>
<keyword evidence="3" id="KW-0547">Nucleotide-binding</keyword>
<dbReference type="InterPro" id="IPR003439">
    <property type="entry name" value="ABC_transporter-like_ATP-bd"/>
</dbReference>
<dbReference type="CDD" id="cd03220">
    <property type="entry name" value="ABC_KpsT_Wzt"/>
    <property type="match status" value="1"/>
</dbReference>
<dbReference type="EMBL" id="SJPP01000001">
    <property type="protein sequence ID" value="TWU11373.1"/>
    <property type="molecule type" value="Genomic_DNA"/>
</dbReference>
<dbReference type="AlphaFoldDB" id="A0A5C6BGT0"/>
<dbReference type="InterPro" id="IPR017871">
    <property type="entry name" value="ABC_transporter-like_CS"/>
</dbReference>
<dbReference type="PANTHER" id="PTHR46743">
    <property type="entry name" value="TEICHOIC ACIDS EXPORT ATP-BINDING PROTEIN TAGH"/>
    <property type="match status" value="1"/>
</dbReference>
<dbReference type="InterPro" id="IPR003593">
    <property type="entry name" value="AAA+_ATPase"/>
</dbReference>
<dbReference type="GO" id="GO:0016020">
    <property type="term" value="C:membrane"/>
    <property type="evidence" value="ECO:0007669"/>
    <property type="project" value="InterPro"/>
</dbReference>
<dbReference type="GO" id="GO:0140359">
    <property type="term" value="F:ABC-type transporter activity"/>
    <property type="evidence" value="ECO:0007669"/>
    <property type="project" value="InterPro"/>
</dbReference>
<dbReference type="InterPro" id="IPR050683">
    <property type="entry name" value="Bact_Polysacc_Export_ATP-bd"/>
</dbReference>
<comment type="similarity">
    <text evidence="1">Belongs to the ABC transporter superfamily.</text>
</comment>
<dbReference type="RefSeq" id="WP_197532106.1">
    <property type="nucleotide sequence ID" value="NZ_SJPP01000001.1"/>
</dbReference>
<dbReference type="GO" id="GO:0016887">
    <property type="term" value="F:ATP hydrolysis activity"/>
    <property type="evidence" value="ECO:0007669"/>
    <property type="project" value="InterPro"/>
</dbReference>
<evidence type="ECO:0000259" key="5">
    <source>
        <dbReference type="PROSITE" id="PS50893"/>
    </source>
</evidence>
<evidence type="ECO:0000256" key="3">
    <source>
        <dbReference type="ARBA" id="ARBA00022741"/>
    </source>
</evidence>
<evidence type="ECO:0000313" key="6">
    <source>
        <dbReference type="EMBL" id="TWU11373.1"/>
    </source>
</evidence>
<dbReference type="Proteomes" id="UP000320735">
    <property type="component" value="Unassembled WGS sequence"/>
</dbReference>
<dbReference type="Pfam" id="PF00005">
    <property type="entry name" value="ABC_tran"/>
    <property type="match status" value="1"/>
</dbReference>
<evidence type="ECO:0000313" key="7">
    <source>
        <dbReference type="Proteomes" id="UP000320735"/>
    </source>
</evidence>
<evidence type="ECO:0000256" key="4">
    <source>
        <dbReference type="ARBA" id="ARBA00022840"/>
    </source>
</evidence>